<comment type="function">
    <text evidence="3">A probable RNA chaperone. Forms a complex with KhpB which binds to cellular RNA and controls its expression. Plays a role in peptidoglycan (PG) homeostasis and cell length regulation.</text>
</comment>
<dbReference type="InterPro" id="IPR015946">
    <property type="entry name" value="KH_dom-like_a/b"/>
</dbReference>
<dbReference type="HAMAP" id="MF_00088">
    <property type="entry name" value="KhpA"/>
    <property type="match status" value="1"/>
</dbReference>
<comment type="subunit">
    <text evidence="3">Forms a complex with KhpB.</text>
</comment>
<dbReference type="Pfam" id="PF13083">
    <property type="entry name" value="KH_KhpA-B"/>
    <property type="match status" value="1"/>
</dbReference>
<comment type="subcellular location">
    <subcellularLocation>
        <location evidence="3">Cytoplasm</location>
    </subcellularLocation>
</comment>
<dbReference type="GO" id="GO:0009252">
    <property type="term" value="P:peptidoglycan biosynthetic process"/>
    <property type="evidence" value="ECO:0007669"/>
    <property type="project" value="UniProtKB-UniRule"/>
</dbReference>
<dbReference type="GO" id="GO:0008360">
    <property type="term" value="P:regulation of cell shape"/>
    <property type="evidence" value="ECO:0007669"/>
    <property type="project" value="UniProtKB-KW"/>
</dbReference>
<dbReference type="GO" id="GO:0005737">
    <property type="term" value="C:cytoplasm"/>
    <property type="evidence" value="ECO:0007669"/>
    <property type="project" value="UniProtKB-SubCell"/>
</dbReference>
<dbReference type="CDD" id="cd22533">
    <property type="entry name" value="KH-II_YlqC-like"/>
    <property type="match status" value="1"/>
</dbReference>
<dbReference type="GO" id="GO:0003723">
    <property type="term" value="F:RNA binding"/>
    <property type="evidence" value="ECO:0007669"/>
    <property type="project" value="UniProtKB-UniRule"/>
</dbReference>
<dbReference type="Gene3D" id="3.30.300.20">
    <property type="match status" value="1"/>
</dbReference>
<keyword evidence="2 3" id="KW-0694">RNA-binding</keyword>
<evidence type="ECO:0000313" key="5">
    <source>
        <dbReference type="Proteomes" id="UP000027980"/>
    </source>
</evidence>
<evidence type="ECO:0000256" key="1">
    <source>
        <dbReference type="ARBA" id="ARBA00022490"/>
    </source>
</evidence>
<dbReference type="PANTHER" id="PTHR34654:SF1">
    <property type="entry name" value="RNA-BINDING PROTEIN KHPA"/>
    <property type="match status" value="1"/>
</dbReference>
<dbReference type="InterPro" id="IPR009019">
    <property type="entry name" value="KH_sf_prok-type"/>
</dbReference>
<organism evidence="4 5">
    <name type="scientific">Terribacillus saccharophilus</name>
    <dbReference type="NCBI Taxonomy" id="361277"/>
    <lineage>
        <taxon>Bacteria</taxon>
        <taxon>Bacillati</taxon>
        <taxon>Bacillota</taxon>
        <taxon>Bacilli</taxon>
        <taxon>Bacillales</taxon>
        <taxon>Bacillaceae</taxon>
        <taxon>Terribacillus</taxon>
    </lineage>
</organism>
<keyword evidence="3" id="KW-0961">Cell wall biogenesis/degradation</keyword>
<dbReference type="AlphaFoldDB" id="A0A075LK64"/>
<protein>
    <recommendedName>
        <fullName evidence="3">RNA-binding protein KhpA</fullName>
    </recommendedName>
    <alternativeName>
        <fullName evidence="3">KH-domain protein A</fullName>
    </alternativeName>
</protein>
<gene>
    <name evidence="3" type="primary">khpA</name>
    <name evidence="4" type="ORF">GZ22_06740</name>
</gene>
<keyword evidence="3" id="KW-0143">Chaperone</keyword>
<name>A0A075LK64_9BACI</name>
<evidence type="ECO:0000256" key="2">
    <source>
        <dbReference type="ARBA" id="ARBA00022884"/>
    </source>
</evidence>
<accession>A0A075LK64</accession>
<sequence>MKALIEAMVAPLVDFPEQIVVHQREEQHKVIYQLQVHESDIGKVIGKHGSNARAFRTVLRAASADHEKRIYLDIL</sequence>
<reference evidence="4 5" key="1">
    <citation type="submission" date="2014-07" db="EMBL/GenBank/DDBJ databases">
        <title>Complete genome sequence of a moderately halophilic bacterium Terribacillus aidingensis MP602, isolated from Cryptomeria fortunei in Tianmu mountain in China.</title>
        <authorList>
            <person name="Wang Y."/>
            <person name="Lu P."/>
            <person name="Zhang L."/>
        </authorList>
    </citation>
    <scope>NUCLEOTIDE SEQUENCE [LARGE SCALE GENOMIC DNA]</scope>
    <source>
        <strain evidence="4 5">MP602</strain>
    </source>
</reference>
<keyword evidence="3" id="KW-0133">Cell shape</keyword>
<dbReference type="EMBL" id="CP008876">
    <property type="protein sequence ID" value="AIF66352.1"/>
    <property type="molecule type" value="Genomic_DNA"/>
</dbReference>
<keyword evidence="1 3" id="KW-0963">Cytoplasm</keyword>
<dbReference type="GO" id="GO:0071555">
    <property type="term" value="P:cell wall organization"/>
    <property type="evidence" value="ECO:0007669"/>
    <property type="project" value="UniProtKB-KW"/>
</dbReference>
<evidence type="ECO:0000313" key="4">
    <source>
        <dbReference type="EMBL" id="AIF66352.1"/>
    </source>
</evidence>
<proteinExistence type="inferred from homology"/>
<dbReference type="Proteomes" id="UP000027980">
    <property type="component" value="Chromosome"/>
</dbReference>
<dbReference type="RefSeq" id="WP_038560123.1">
    <property type="nucleotide sequence ID" value="NZ_JARNBJ010000060.1"/>
</dbReference>
<dbReference type="HOGENOM" id="CLU_132074_1_2_9"/>
<dbReference type="SUPFAM" id="SSF54814">
    <property type="entry name" value="Prokaryotic type KH domain (KH-domain type II)"/>
    <property type="match status" value="1"/>
</dbReference>
<dbReference type="OrthoDB" id="9812389at2"/>
<dbReference type="InterPro" id="IPR020627">
    <property type="entry name" value="KhpA"/>
</dbReference>
<evidence type="ECO:0000256" key="3">
    <source>
        <dbReference type="HAMAP-Rule" id="MF_00088"/>
    </source>
</evidence>
<comment type="similarity">
    <text evidence="3">Belongs to the KhpA RNA-binding protein family.</text>
</comment>
<dbReference type="KEGG" id="tap:GZ22_06740"/>
<dbReference type="PANTHER" id="PTHR34654">
    <property type="entry name" value="UPF0109 PROTEIN SCO5592"/>
    <property type="match status" value="1"/>
</dbReference>